<dbReference type="GO" id="GO:0017022">
    <property type="term" value="F:myosin binding"/>
    <property type="evidence" value="ECO:0007669"/>
    <property type="project" value="InterPro"/>
</dbReference>
<sequence length="645" mass="71405">MASVVSRWFTILTVIPEDDAEEPPRSGRWTPPAEPEYNADTPPPSPPLPSFAPGGLPVVKKRFRQKPDPLHVQIPQSYTSPTSLRNRYSSAVTSRIDRADNAKFIEQFRYTVVASQLLSGHSILGAQHTLSGQGQEQVSGTGAGTPVVGEGLVLTVAGAFALAWIISWVRAGGFSHLTKQKLVVGLIVLLVFALVGHFLIRHRWQKYLREKTLTELNTFVSTSQHFDSAISAAVSLIQEVELVSRGYRISAPLPPVSRMDEKSQTRRCMRLRKALKACFGHCVPEYKQTMEVVKKFAAESDLEKYHDVYDLSDLDIADALQGFSTESMEDMESLHSFKIAAARLYTLRKMLLCALLALEVTGDNSDFLRWTTVVEGLRNLNETTSVSYMRVADILKDEECKPYPLMEGQAAGRIPLIIFTAFPVIPTPKLPLSPGRERWRSQMRKLDSLSSGIRGLQAKMTLLREESDRALNEAEDVSEIGPSLMSQYDSIGQDLKILTQAWEEGRAALASGIDRNEKRLSSISNLLLSPTISLSGLTTVDEGGVAEALEALNGGSGSPCPNRKMSSPEAEVFEAIAMPRPRSLLTREERLAKMKADREKKAESRKSLENGRFMLRELETVLNVKNEQKSGVQHRKSASLGRTSL</sequence>
<dbReference type="GO" id="GO:0098609">
    <property type="term" value="P:cell-cell adhesion"/>
    <property type="evidence" value="ECO:0007669"/>
    <property type="project" value="InterPro"/>
</dbReference>
<accession>J7ERL6</accession>
<evidence type="ECO:0000256" key="14">
    <source>
        <dbReference type="SAM" id="Phobius"/>
    </source>
</evidence>
<name>J7ERL6_PYROR</name>
<proteinExistence type="evidence at transcript level"/>
<keyword evidence="11 14" id="KW-0472">Membrane</keyword>
<feature type="compositionally biased region" description="Pro residues" evidence="13">
    <location>
        <begin position="41"/>
        <end position="50"/>
    </location>
</feature>
<comment type="similarity">
    <text evidence="4">Belongs to the vezatin family.</text>
</comment>
<dbReference type="EMBL" id="JN204375">
    <property type="protein sequence ID" value="AEN25584.1"/>
    <property type="molecule type" value="mRNA"/>
</dbReference>
<evidence type="ECO:0000256" key="9">
    <source>
        <dbReference type="ARBA" id="ARBA00022989"/>
    </source>
</evidence>
<keyword evidence="8" id="KW-0965">Cell junction</keyword>
<comment type="subcellular location">
    <subcellularLocation>
        <location evidence="2">Cell junction</location>
        <location evidence="2">Adherens junction</location>
    </subcellularLocation>
    <subcellularLocation>
        <location evidence="3">Cell membrane</location>
        <topology evidence="3">Multi-pass membrane protein</topology>
    </subcellularLocation>
    <subcellularLocation>
        <location evidence="1">Nucleus</location>
    </subcellularLocation>
</comment>
<organism evidence="16">
    <name type="scientific">Pyricularia oryzae</name>
    <name type="common">Rice blast fungus</name>
    <name type="synonym">Magnaporthe oryzae</name>
    <dbReference type="NCBI Taxonomy" id="318829"/>
    <lineage>
        <taxon>Eukaryota</taxon>
        <taxon>Fungi</taxon>
        <taxon>Dikarya</taxon>
        <taxon>Ascomycota</taxon>
        <taxon>Pezizomycotina</taxon>
        <taxon>Sordariomycetes</taxon>
        <taxon>Sordariomycetidae</taxon>
        <taxon>Magnaporthales</taxon>
        <taxon>Pyriculariaceae</taxon>
        <taxon>Pyricularia</taxon>
    </lineage>
</organism>
<evidence type="ECO:0000313" key="16">
    <source>
        <dbReference type="EMBL" id="AEN25584.1"/>
    </source>
</evidence>
<dbReference type="PANTHER" id="PTHR15989:SF5">
    <property type="entry name" value="VEZATIN"/>
    <property type="match status" value="1"/>
</dbReference>
<keyword evidence="6" id="KW-1003">Cell membrane</keyword>
<evidence type="ECO:0000256" key="3">
    <source>
        <dbReference type="ARBA" id="ARBA00004651"/>
    </source>
</evidence>
<dbReference type="GO" id="GO:0005886">
    <property type="term" value="C:plasma membrane"/>
    <property type="evidence" value="ECO:0007669"/>
    <property type="project" value="UniProtKB-SubCell"/>
</dbReference>
<keyword evidence="12" id="KW-0539">Nucleus</keyword>
<evidence type="ECO:0000256" key="12">
    <source>
        <dbReference type="ARBA" id="ARBA00023242"/>
    </source>
</evidence>
<evidence type="ECO:0000256" key="2">
    <source>
        <dbReference type="ARBA" id="ARBA00004536"/>
    </source>
</evidence>
<evidence type="ECO:0000256" key="6">
    <source>
        <dbReference type="ARBA" id="ARBA00022475"/>
    </source>
</evidence>
<feature type="transmembrane region" description="Helical" evidence="14">
    <location>
        <begin position="182"/>
        <end position="200"/>
    </location>
</feature>
<evidence type="ECO:0000256" key="13">
    <source>
        <dbReference type="SAM" id="MobiDB-lite"/>
    </source>
</evidence>
<keyword evidence="10" id="KW-0175">Coiled coil</keyword>
<keyword evidence="7 14" id="KW-0812">Transmembrane</keyword>
<evidence type="ECO:0000256" key="8">
    <source>
        <dbReference type="ARBA" id="ARBA00022949"/>
    </source>
</evidence>
<evidence type="ECO:0000256" key="7">
    <source>
        <dbReference type="ARBA" id="ARBA00022692"/>
    </source>
</evidence>
<feature type="region of interest" description="Disordered" evidence="13">
    <location>
        <begin position="624"/>
        <end position="645"/>
    </location>
</feature>
<evidence type="ECO:0000256" key="10">
    <source>
        <dbReference type="ARBA" id="ARBA00023054"/>
    </source>
</evidence>
<reference evidence="16" key="1">
    <citation type="submission" date="2011-06" db="EMBL/GenBank/DDBJ databases">
        <title>Pcg10 encodes a putative peroxisomal member protein.</title>
        <authorList>
            <person name="Wang D.-W."/>
            <person name="Yang J."/>
            <person name="Liu F."/>
            <person name="Peng Y.-L."/>
        </authorList>
    </citation>
    <scope>NUCLEOTIDE SEQUENCE</scope>
    <source>
        <strain evidence="16">P131</strain>
    </source>
</reference>
<dbReference type="PANTHER" id="PTHR15989">
    <property type="entry name" value="VEZATIN"/>
    <property type="match status" value="1"/>
</dbReference>
<feature type="region of interest" description="Disordered" evidence="13">
    <location>
        <begin position="16"/>
        <end position="53"/>
    </location>
</feature>
<evidence type="ECO:0000259" key="15">
    <source>
        <dbReference type="Pfam" id="PF12632"/>
    </source>
</evidence>
<feature type="domain" description="Myosin-binding" evidence="15">
    <location>
        <begin position="160"/>
        <end position="459"/>
    </location>
</feature>
<dbReference type="GO" id="GO:0005634">
    <property type="term" value="C:nucleus"/>
    <property type="evidence" value="ECO:0007669"/>
    <property type="project" value="UniProtKB-SubCell"/>
</dbReference>
<dbReference type="InterPro" id="IPR026858">
    <property type="entry name" value="Vezatin"/>
</dbReference>
<protein>
    <recommendedName>
        <fullName evidence="5">Vezatin</fullName>
    </recommendedName>
</protein>
<evidence type="ECO:0000256" key="11">
    <source>
        <dbReference type="ARBA" id="ARBA00023136"/>
    </source>
</evidence>
<dbReference type="Pfam" id="PF12632">
    <property type="entry name" value="Vezatin"/>
    <property type="match status" value="1"/>
</dbReference>
<dbReference type="InterPro" id="IPR026859">
    <property type="entry name" value="Myosin-bd"/>
</dbReference>
<evidence type="ECO:0000256" key="1">
    <source>
        <dbReference type="ARBA" id="ARBA00004123"/>
    </source>
</evidence>
<evidence type="ECO:0000256" key="4">
    <source>
        <dbReference type="ARBA" id="ARBA00007245"/>
    </source>
</evidence>
<feature type="transmembrane region" description="Helical" evidence="14">
    <location>
        <begin position="151"/>
        <end position="170"/>
    </location>
</feature>
<keyword evidence="9 14" id="KW-1133">Transmembrane helix</keyword>
<dbReference type="AlphaFoldDB" id="J7ERL6"/>
<evidence type="ECO:0000256" key="5">
    <source>
        <dbReference type="ARBA" id="ARBA00018125"/>
    </source>
</evidence>